<name>A0A9I9EJI0_CUCME</name>
<organism evidence="1">
    <name type="scientific">Cucumis melo</name>
    <name type="common">Muskmelon</name>
    <dbReference type="NCBI Taxonomy" id="3656"/>
    <lineage>
        <taxon>Eukaryota</taxon>
        <taxon>Viridiplantae</taxon>
        <taxon>Streptophyta</taxon>
        <taxon>Embryophyta</taxon>
        <taxon>Tracheophyta</taxon>
        <taxon>Spermatophyta</taxon>
        <taxon>Magnoliopsida</taxon>
        <taxon>eudicotyledons</taxon>
        <taxon>Gunneridae</taxon>
        <taxon>Pentapetalae</taxon>
        <taxon>rosids</taxon>
        <taxon>fabids</taxon>
        <taxon>Cucurbitales</taxon>
        <taxon>Cucurbitaceae</taxon>
        <taxon>Benincaseae</taxon>
        <taxon>Cucumis</taxon>
    </lineage>
</organism>
<dbReference type="EnsemblPlants" id="MELO3C034302.2.1">
    <property type="protein sequence ID" value="MELO3C034302.2.1"/>
    <property type="gene ID" value="MELO3C034302.2"/>
</dbReference>
<evidence type="ECO:0000313" key="1">
    <source>
        <dbReference type="EnsemblPlants" id="MELO3C034302.2.1"/>
    </source>
</evidence>
<proteinExistence type="predicted"/>
<reference evidence="1" key="1">
    <citation type="submission" date="2023-03" db="UniProtKB">
        <authorList>
            <consortium name="EnsemblPlants"/>
        </authorList>
    </citation>
    <scope>IDENTIFICATION</scope>
</reference>
<accession>A0A9I9EJI0</accession>
<dbReference type="AlphaFoldDB" id="A0A9I9EJI0"/>
<sequence>MNFNNFCSNKFSKFIVSFATAIKPPQAFPMFRKCNHNFVPDIMKEAACNKQPCPLILSACLLSTKKCLFDGVSSNALKHFLTQSSVSEVISIEKDLCDRSS</sequence>
<dbReference type="Gramene" id="MELO3C034302.2.1">
    <property type="protein sequence ID" value="MELO3C034302.2.1"/>
    <property type="gene ID" value="MELO3C034302.2"/>
</dbReference>
<protein>
    <submittedName>
        <fullName evidence="1">Uncharacterized protein</fullName>
    </submittedName>
</protein>